<feature type="transmembrane region" description="Helical" evidence="2">
    <location>
        <begin position="46"/>
        <end position="69"/>
    </location>
</feature>
<proteinExistence type="predicted"/>
<evidence type="ECO:0000256" key="1">
    <source>
        <dbReference type="SAM" id="MobiDB-lite"/>
    </source>
</evidence>
<dbReference type="Proteomes" id="UP001501509">
    <property type="component" value="Unassembled WGS sequence"/>
</dbReference>
<organism evidence="3 4">
    <name type="scientific">Actinomadura fulvescens</name>
    <dbReference type="NCBI Taxonomy" id="46160"/>
    <lineage>
        <taxon>Bacteria</taxon>
        <taxon>Bacillati</taxon>
        <taxon>Actinomycetota</taxon>
        <taxon>Actinomycetes</taxon>
        <taxon>Streptosporangiales</taxon>
        <taxon>Thermomonosporaceae</taxon>
        <taxon>Actinomadura</taxon>
    </lineage>
</organism>
<sequence>MSGWNPPPAPGGPPGQPGQPYGYGYGAPPPMAYGPPPRRSSSNAGCVLGVIFAAVAAVVLVIVVAVVAISMNEHTIDTPAVAGSRSRDYAAETRMSSTISSQRRIIQQVTGYKVDTVKSAVYGTGSDRYVFVGAEGDFDPDDLVPSFRRAVDREMNSSRFSTLTMPISNGGGDGKAACVSIRYISSTTSIPSVSTAMCGWMTGSTFGLVYPAADASSSTLSSVRVHSTLSVAAVMRDLRDDVED</sequence>
<name>A0ABN3PT59_9ACTN</name>
<dbReference type="EMBL" id="BAAATD010000004">
    <property type="protein sequence ID" value="GAA2600861.1"/>
    <property type="molecule type" value="Genomic_DNA"/>
</dbReference>
<evidence type="ECO:0000313" key="4">
    <source>
        <dbReference type="Proteomes" id="UP001501509"/>
    </source>
</evidence>
<reference evidence="3 4" key="1">
    <citation type="journal article" date="2019" name="Int. J. Syst. Evol. Microbiol.">
        <title>The Global Catalogue of Microorganisms (GCM) 10K type strain sequencing project: providing services to taxonomists for standard genome sequencing and annotation.</title>
        <authorList>
            <consortium name="The Broad Institute Genomics Platform"/>
            <consortium name="The Broad Institute Genome Sequencing Center for Infectious Disease"/>
            <person name="Wu L."/>
            <person name="Ma J."/>
        </authorList>
    </citation>
    <scope>NUCLEOTIDE SEQUENCE [LARGE SCALE GENOMIC DNA]</scope>
    <source>
        <strain evidence="3 4">JCM 6833</strain>
    </source>
</reference>
<keyword evidence="4" id="KW-1185">Reference proteome</keyword>
<feature type="region of interest" description="Disordered" evidence="1">
    <location>
        <begin position="1"/>
        <end position="23"/>
    </location>
</feature>
<keyword evidence="2" id="KW-0472">Membrane</keyword>
<evidence type="ECO:0000256" key="2">
    <source>
        <dbReference type="SAM" id="Phobius"/>
    </source>
</evidence>
<feature type="compositionally biased region" description="Pro residues" evidence="1">
    <location>
        <begin position="1"/>
        <end position="17"/>
    </location>
</feature>
<comment type="caution">
    <text evidence="3">The sequence shown here is derived from an EMBL/GenBank/DDBJ whole genome shotgun (WGS) entry which is preliminary data.</text>
</comment>
<keyword evidence="2" id="KW-1133">Transmembrane helix</keyword>
<evidence type="ECO:0000313" key="3">
    <source>
        <dbReference type="EMBL" id="GAA2600861.1"/>
    </source>
</evidence>
<gene>
    <name evidence="3" type="ORF">GCM10010411_38160</name>
</gene>
<protein>
    <submittedName>
        <fullName evidence="3">Uncharacterized protein</fullName>
    </submittedName>
</protein>
<dbReference type="RefSeq" id="WP_344542583.1">
    <property type="nucleotide sequence ID" value="NZ_BAAATD010000004.1"/>
</dbReference>
<keyword evidence="2" id="KW-0812">Transmembrane</keyword>
<accession>A0ABN3PT59</accession>